<dbReference type="Gene3D" id="3.30.390.30">
    <property type="match status" value="1"/>
</dbReference>
<evidence type="ECO:0000256" key="3">
    <source>
        <dbReference type="ARBA" id="ARBA00022827"/>
    </source>
</evidence>
<dbReference type="SUPFAM" id="SSF55424">
    <property type="entry name" value="FAD/NAD-linked reductases, dimerisation (C-terminal) domain"/>
    <property type="match status" value="1"/>
</dbReference>
<evidence type="ECO:0000256" key="4">
    <source>
        <dbReference type="PIRSR" id="PIRSR000350-3"/>
    </source>
</evidence>
<feature type="domain" description="FAD/NAD(P)-binding" evidence="6">
    <location>
        <begin position="5"/>
        <end position="315"/>
    </location>
</feature>
<dbReference type="PANTHER" id="PTHR43014">
    <property type="entry name" value="MERCURIC REDUCTASE"/>
    <property type="match status" value="1"/>
</dbReference>
<dbReference type="RefSeq" id="WP_012596367.1">
    <property type="nucleotide sequence ID" value="NC_011726.1"/>
</dbReference>
<dbReference type="HOGENOM" id="CLU_016755_1_0_3"/>
<reference evidence="8" key="1">
    <citation type="journal article" date="2011" name="MBio">
        <title>Novel metabolic attributes of the genus Cyanothece, comprising a group of unicellular nitrogen-fixing Cyanobacteria.</title>
        <authorList>
            <person name="Bandyopadhyay A."/>
            <person name="Elvitigala T."/>
            <person name="Welsh E."/>
            <person name="Stockel J."/>
            <person name="Liberton M."/>
            <person name="Min H."/>
            <person name="Sherman L.A."/>
            <person name="Pakrasi H.B."/>
        </authorList>
    </citation>
    <scope>NUCLEOTIDE SEQUENCE [LARGE SCALE GENOMIC DNA]</scope>
    <source>
        <strain evidence="8">PCC 8801</strain>
    </source>
</reference>
<sequence length="475" mass="53429">MSLDYDLVIIGNTPEAMYAASKAAKLKARVAWVVGDKQDDYYTEIDRYIFSYFTYLEQQWKTLTQGILNASLYPSYLNLSQIQTWTKQVKTNLNPQYSPETLAAMGVDVIFESGEFCRLPQQAFVLPSRKLRSRTYLVATGSVPTIPTIFGLSEVGYLTPETLTLETLSSDLIILAETPLGIELAQNLARIGKKISLLVPENQILPQEDPQIIQLLQAQLEADGIEIFTNSPITQVKQINDQKWVQAGNLAIEADDIILVMQQQPNIKDLNLEAVNVEITPQKIKVNQKLQTTNPQIYACGGVIGGYNVANIGQYEASIVVKNALFFPYFKVNYPHLPYAILTNPPVARIGLTQEQAKRRYGHNIIVVEDYFKTLPKAQILGETTGFFQVITRHNGEILGCHGLGREAEELIGAIALAMNHNLKIQNLAEVFPPSSSLFTILSQISHTWKTQKFEQNQFLTQGIETFLFWRRKWG</sequence>
<dbReference type="InterPro" id="IPR023753">
    <property type="entry name" value="FAD/NAD-binding_dom"/>
</dbReference>
<dbReference type="eggNOG" id="COG1249">
    <property type="taxonomic scope" value="Bacteria"/>
</dbReference>
<dbReference type="KEGG" id="cyp:PCC8801_3125"/>
<keyword evidence="4" id="KW-0547">Nucleotide-binding</keyword>
<organism evidence="7 8">
    <name type="scientific">Rippkaea orientalis (strain PCC 8801 / RF-1)</name>
    <name type="common">Cyanothece sp. (strain PCC 8801)</name>
    <dbReference type="NCBI Taxonomy" id="41431"/>
    <lineage>
        <taxon>Bacteria</taxon>
        <taxon>Bacillati</taxon>
        <taxon>Cyanobacteriota</taxon>
        <taxon>Cyanophyceae</taxon>
        <taxon>Oscillatoriophycideae</taxon>
        <taxon>Chroococcales</taxon>
        <taxon>Aphanothecaceae</taxon>
        <taxon>Rippkaea</taxon>
        <taxon>Rippkaea orientalis</taxon>
    </lineage>
</organism>
<dbReference type="AlphaFoldDB" id="B7JXB8"/>
<evidence type="ECO:0000259" key="5">
    <source>
        <dbReference type="Pfam" id="PF02852"/>
    </source>
</evidence>
<dbReference type="GO" id="GO:0003955">
    <property type="term" value="F:NAD(P)H dehydrogenase (quinone) activity"/>
    <property type="evidence" value="ECO:0007669"/>
    <property type="project" value="TreeGrafter"/>
</dbReference>
<evidence type="ECO:0000256" key="2">
    <source>
        <dbReference type="ARBA" id="ARBA00022630"/>
    </source>
</evidence>
<name>B7JXB8_RIPO1</name>
<keyword evidence="2" id="KW-0285">Flavoprotein</keyword>
<dbReference type="GO" id="GO:0050660">
    <property type="term" value="F:flavin adenine dinucleotide binding"/>
    <property type="evidence" value="ECO:0007669"/>
    <property type="project" value="TreeGrafter"/>
</dbReference>
<dbReference type="InterPro" id="IPR016156">
    <property type="entry name" value="FAD/NAD-linked_Rdtase_dimer_sf"/>
</dbReference>
<dbReference type="InterPro" id="IPR036188">
    <property type="entry name" value="FAD/NAD-bd_sf"/>
</dbReference>
<dbReference type="OrthoDB" id="9807946at2"/>
<gene>
    <name evidence="7" type="ordered locus">PCC8801_3125</name>
</gene>
<dbReference type="PRINTS" id="PR00411">
    <property type="entry name" value="PNDRDTASEI"/>
</dbReference>
<feature type="binding site" evidence="4">
    <location>
        <position position="114"/>
    </location>
    <ligand>
        <name>FAD</name>
        <dbReference type="ChEBI" id="CHEBI:57692"/>
    </ligand>
</feature>
<comment type="similarity">
    <text evidence="1">Belongs to the class-I pyridine nucleotide-disulfide oxidoreductase family.</text>
</comment>
<evidence type="ECO:0000259" key="6">
    <source>
        <dbReference type="Pfam" id="PF07992"/>
    </source>
</evidence>
<protein>
    <submittedName>
        <fullName evidence="7">Pyridine nucleotide-disulphide oxidoreductase dimerisation region</fullName>
    </submittedName>
</protein>
<keyword evidence="3 4" id="KW-0274">FAD</keyword>
<dbReference type="Pfam" id="PF02852">
    <property type="entry name" value="Pyr_redox_dim"/>
    <property type="match status" value="1"/>
</dbReference>
<dbReference type="SUPFAM" id="SSF51905">
    <property type="entry name" value="FAD/NAD(P)-binding domain"/>
    <property type="match status" value="1"/>
</dbReference>
<evidence type="ECO:0000313" key="7">
    <source>
        <dbReference type="EMBL" id="ACK67106.1"/>
    </source>
</evidence>
<evidence type="ECO:0000313" key="8">
    <source>
        <dbReference type="Proteomes" id="UP000008204"/>
    </source>
</evidence>
<dbReference type="PANTHER" id="PTHR43014:SF4">
    <property type="entry name" value="PYRIDINE NUCLEOTIDE-DISULFIDE OXIDOREDUCTASE RCLA-RELATED"/>
    <property type="match status" value="1"/>
</dbReference>
<dbReference type="InterPro" id="IPR001100">
    <property type="entry name" value="Pyr_nuc-diS_OxRdtase"/>
</dbReference>
<dbReference type="Gene3D" id="3.50.50.60">
    <property type="entry name" value="FAD/NAD(P)-binding domain"/>
    <property type="match status" value="2"/>
</dbReference>
<feature type="domain" description="Pyridine nucleotide-disulphide oxidoreductase dimerisation" evidence="5">
    <location>
        <begin position="338"/>
        <end position="433"/>
    </location>
</feature>
<evidence type="ECO:0000256" key="1">
    <source>
        <dbReference type="ARBA" id="ARBA00007532"/>
    </source>
</evidence>
<dbReference type="EMBL" id="CP001287">
    <property type="protein sequence ID" value="ACK67106.1"/>
    <property type="molecule type" value="Genomic_DNA"/>
</dbReference>
<keyword evidence="8" id="KW-1185">Reference proteome</keyword>
<dbReference type="Pfam" id="PF07992">
    <property type="entry name" value="Pyr_redox_2"/>
    <property type="match status" value="1"/>
</dbReference>
<proteinExistence type="inferred from homology"/>
<feature type="binding site" evidence="4">
    <location>
        <begin position="140"/>
        <end position="142"/>
    </location>
    <ligand>
        <name>FAD</name>
        <dbReference type="ChEBI" id="CHEBI:57692"/>
    </ligand>
</feature>
<dbReference type="STRING" id="41431.PCC8801_3125"/>
<accession>B7JXB8</accession>
<dbReference type="PRINTS" id="PR00368">
    <property type="entry name" value="FADPNR"/>
</dbReference>
<dbReference type="PIRSF" id="PIRSF000350">
    <property type="entry name" value="Mercury_reductase_MerA"/>
    <property type="match status" value="1"/>
</dbReference>
<dbReference type="Proteomes" id="UP000008204">
    <property type="component" value="Chromosome"/>
</dbReference>
<comment type="cofactor">
    <cofactor evidence="4">
        <name>FAD</name>
        <dbReference type="ChEBI" id="CHEBI:57692"/>
    </cofactor>
    <text evidence="4">Binds 1 FAD per subunit.</text>
</comment>
<dbReference type="InterPro" id="IPR004099">
    <property type="entry name" value="Pyr_nucl-diS_OxRdtase_dimer"/>
</dbReference>